<keyword evidence="1" id="KW-0805">Transcription regulation</keyword>
<keyword evidence="2" id="KW-0238">DNA-binding</keyword>
<dbReference type="OrthoDB" id="7285481at2"/>
<evidence type="ECO:0000256" key="1">
    <source>
        <dbReference type="ARBA" id="ARBA00023015"/>
    </source>
</evidence>
<proteinExistence type="predicted"/>
<dbReference type="InterPro" id="IPR035418">
    <property type="entry name" value="AraC-bd_2"/>
</dbReference>
<protein>
    <submittedName>
        <fullName evidence="5">AraC-binding-like domain-containing protein</fullName>
    </submittedName>
</protein>
<dbReference type="Pfam" id="PF12833">
    <property type="entry name" value="HTH_18"/>
    <property type="match status" value="1"/>
</dbReference>
<evidence type="ECO:0000256" key="3">
    <source>
        <dbReference type="ARBA" id="ARBA00023163"/>
    </source>
</evidence>
<dbReference type="Gene3D" id="1.10.10.60">
    <property type="entry name" value="Homeodomain-like"/>
    <property type="match status" value="1"/>
</dbReference>
<dbReference type="Pfam" id="PF14525">
    <property type="entry name" value="AraC_binding_2"/>
    <property type="match status" value="1"/>
</dbReference>
<keyword evidence="3" id="KW-0804">Transcription</keyword>
<dbReference type="GO" id="GO:0003700">
    <property type="term" value="F:DNA-binding transcription factor activity"/>
    <property type="evidence" value="ECO:0007669"/>
    <property type="project" value="InterPro"/>
</dbReference>
<sequence>MKTTPTGLTFEPTKDAKAMNKIVRTREYGRDPEKLAAIISSSTSRFAVERVSDGFSFDCQVVTTGPLTFVQAAYEGEIWNRRQAAGDKLVLLFPQSGGATIHMNEQDLVSAPSQITIVDSAYNKGMSICGPRSHLTAVLSFAELQTRLSNLFGIPVKRDMGFHPEIDISTGPGLLLKQLANLLNEGLRDESLLQKSPMALTNLVDGFLNHLLFSVPHAYSKKLHTEVNANPRHVKRAIEFMRSHISQPITLEQIVAASGAGMRALQLGFRQFQSATPMGYLRNLRLEAVQAELASNPATTSVSDVATKWGFAQMGRFAADYHARFGELPSQTLRNRRQ</sequence>
<dbReference type="EMBL" id="FMAC01000013">
    <property type="protein sequence ID" value="SCB36294.1"/>
    <property type="molecule type" value="Genomic_DNA"/>
</dbReference>
<dbReference type="PANTHER" id="PTHR46796">
    <property type="entry name" value="HTH-TYPE TRANSCRIPTIONAL ACTIVATOR RHAS-RELATED"/>
    <property type="match status" value="1"/>
</dbReference>
<evidence type="ECO:0000313" key="5">
    <source>
        <dbReference type="EMBL" id="SCB36294.1"/>
    </source>
</evidence>
<accession>A0A1C3W984</accession>
<feature type="domain" description="HTH araC/xylS-type" evidence="4">
    <location>
        <begin position="235"/>
        <end position="335"/>
    </location>
</feature>
<evidence type="ECO:0000259" key="4">
    <source>
        <dbReference type="PROSITE" id="PS01124"/>
    </source>
</evidence>
<dbReference type="SMART" id="SM00342">
    <property type="entry name" value="HTH_ARAC"/>
    <property type="match status" value="1"/>
</dbReference>
<dbReference type="GO" id="GO:0043565">
    <property type="term" value="F:sequence-specific DNA binding"/>
    <property type="evidence" value="ECO:0007669"/>
    <property type="project" value="InterPro"/>
</dbReference>
<reference evidence="6" key="1">
    <citation type="submission" date="2016-08" db="EMBL/GenBank/DDBJ databases">
        <authorList>
            <person name="Varghese N."/>
            <person name="Submissions Spin"/>
        </authorList>
    </citation>
    <scope>NUCLEOTIDE SEQUENCE [LARGE SCALE GENOMIC DNA]</scope>
    <source>
        <strain evidence="6">CCBAU 57015</strain>
    </source>
</reference>
<gene>
    <name evidence="5" type="ORF">GA0061100_11343</name>
</gene>
<organism evidence="5 6">
    <name type="scientific">Rhizobium hainanense</name>
    <dbReference type="NCBI Taxonomy" id="52131"/>
    <lineage>
        <taxon>Bacteria</taxon>
        <taxon>Pseudomonadati</taxon>
        <taxon>Pseudomonadota</taxon>
        <taxon>Alphaproteobacteria</taxon>
        <taxon>Hyphomicrobiales</taxon>
        <taxon>Rhizobiaceae</taxon>
        <taxon>Rhizobium/Agrobacterium group</taxon>
        <taxon>Rhizobium</taxon>
    </lineage>
</organism>
<dbReference type="Proteomes" id="UP000186228">
    <property type="component" value="Unassembled WGS sequence"/>
</dbReference>
<dbReference type="InterPro" id="IPR050204">
    <property type="entry name" value="AraC_XylS_family_regulators"/>
</dbReference>
<dbReference type="STRING" id="52131.GA0061100_11343"/>
<dbReference type="AlphaFoldDB" id="A0A1C3W984"/>
<evidence type="ECO:0000256" key="2">
    <source>
        <dbReference type="ARBA" id="ARBA00023125"/>
    </source>
</evidence>
<dbReference type="PANTHER" id="PTHR46796:SF12">
    <property type="entry name" value="HTH-TYPE DNA-BINDING TRANSCRIPTIONAL ACTIVATOR EUTR"/>
    <property type="match status" value="1"/>
</dbReference>
<keyword evidence="6" id="KW-1185">Reference proteome</keyword>
<dbReference type="InterPro" id="IPR009057">
    <property type="entry name" value="Homeodomain-like_sf"/>
</dbReference>
<name>A0A1C3W984_9HYPH</name>
<evidence type="ECO:0000313" key="6">
    <source>
        <dbReference type="Proteomes" id="UP000186228"/>
    </source>
</evidence>
<dbReference type="RefSeq" id="WP_159444813.1">
    <property type="nucleotide sequence ID" value="NZ_FMAC01000013.1"/>
</dbReference>
<dbReference type="SUPFAM" id="SSF46689">
    <property type="entry name" value="Homeodomain-like"/>
    <property type="match status" value="1"/>
</dbReference>
<dbReference type="InterPro" id="IPR018060">
    <property type="entry name" value="HTH_AraC"/>
</dbReference>
<dbReference type="PROSITE" id="PS01124">
    <property type="entry name" value="HTH_ARAC_FAMILY_2"/>
    <property type="match status" value="1"/>
</dbReference>